<dbReference type="InterPro" id="IPR052030">
    <property type="entry name" value="Peptidase_M20/M20A_hydrolases"/>
</dbReference>
<organism evidence="3 4">
    <name type="scientific">Blautia producta</name>
    <dbReference type="NCBI Taxonomy" id="33035"/>
    <lineage>
        <taxon>Bacteria</taxon>
        <taxon>Bacillati</taxon>
        <taxon>Bacillota</taxon>
        <taxon>Clostridia</taxon>
        <taxon>Lachnospirales</taxon>
        <taxon>Lachnospiraceae</taxon>
        <taxon>Blautia</taxon>
    </lineage>
</organism>
<sequence length="396" mass="43199">MEKEVKTQIAESVQKHLKQAVKLSEELAAHPELPYEEFESSQKMAELLSEEGFEVTYPYAGYDTAFCACFDNGPGVSVAILAEYDALPEIGHGCGHNLHGALSVLTGLVLRDLKHLFQGKVYVIGTPAEEENGAKVGMADQGIFDHMSLAIMMHSWAGGYSLPDMDVLSLRCYVVEFHGQAAHAVAAPWQGRSALAAARKFLDLIDARRECFTPDIHVNAVIQDGGKAPNIIPDYAKIRMEFRTDSMAKLLQVDEMIKKCANAAAMALDCTVSLEFGLSDFADMVRVEPLEKSISEYLSDFGHKVGDVSPATGSSDMGNVSYRCPAIQPLLSITDDNLALHTTAFRDATLKPQAHESIACGAASMTALALKILNDADYRSNVHHSWETSLKKKENM</sequence>
<evidence type="ECO:0000313" key="3">
    <source>
        <dbReference type="EMBL" id="WPX75799.1"/>
    </source>
</evidence>
<dbReference type="Proteomes" id="UP001325248">
    <property type="component" value="Chromosome"/>
</dbReference>
<dbReference type="Gene3D" id="3.30.70.360">
    <property type="match status" value="1"/>
</dbReference>
<dbReference type="InterPro" id="IPR017439">
    <property type="entry name" value="Amidohydrolase"/>
</dbReference>
<dbReference type="Gene3D" id="3.40.630.10">
    <property type="entry name" value="Zn peptidases"/>
    <property type="match status" value="1"/>
</dbReference>
<protein>
    <recommendedName>
        <fullName evidence="1">Peptidase M20 domain-containing protein 2</fullName>
    </recommendedName>
</protein>
<evidence type="ECO:0000259" key="2">
    <source>
        <dbReference type="Pfam" id="PF07687"/>
    </source>
</evidence>
<proteinExistence type="inferred from homology"/>
<accession>A0ABZ0UHV2</accession>
<keyword evidence="3" id="KW-0378">Hydrolase</keyword>
<dbReference type="PANTHER" id="PTHR30575:SF0">
    <property type="entry name" value="XAA-ARG DIPEPTIDASE"/>
    <property type="match status" value="1"/>
</dbReference>
<evidence type="ECO:0000256" key="1">
    <source>
        <dbReference type="PIRNR" id="PIRNR037226"/>
    </source>
</evidence>
<dbReference type="PANTHER" id="PTHR30575">
    <property type="entry name" value="PEPTIDASE M20"/>
    <property type="match status" value="1"/>
</dbReference>
<dbReference type="InterPro" id="IPR017144">
    <property type="entry name" value="Xaa-Arg_dipeptidase"/>
</dbReference>
<feature type="domain" description="Peptidase M20 dimerisation" evidence="2">
    <location>
        <begin position="173"/>
        <end position="265"/>
    </location>
</feature>
<dbReference type="Pfam" id="PF01546">
    <property type="entry name" value="Peptidase_M20"/>
    <property type="match status" value="1"/>
</dbReference>
<evidence type="ECO:0000313" key="4">
    <source>
        <dbReference type="Proteomes" id="UP001325248"/>
    </source>
</evidence>
<dbReference type="GO" id="GO:0050118">
    <property type="term" value="F:N-acetyldiaminopimelate deacetylase activity"/>
    <property type="evidence" value="ECO:0007669"/>
    <property type="project" value="UniProtKB-EC"/>
</dbReference>
<dbReference type="CDD" id="cd03887">
    <property type="entry name" value="M20_Acy1L2"/>
    <property type="match status" value="1"/>
</dbReference>
<dbReference type="SUPFAM" id="SSF53187">
    <property type="entry name" value="Zn-dependent exopeptidases"/>
    <property type="match status" value="1"/>
</dbReference>
<dbReference type="NCBIfam" id="TIGR01891">
    <property type="entry name" value="amidohydrolases"/>
    <property type="match status" value="1"/>
</dbReference>
<dbReference type="InterPro" id="IPR011650">
    <property type="entry name" value="Peptidase_M20_dimer"/>
</dbReference>
<dbReference type="InterPro" id="IPR036264">
    <property type="entry name" value="Bact_exopeptidase_dim_dom"/>
</dbReference>
<dbReference type="EMBL" id="CP136422">
    <property type="protein sequence ID" value="WPX75799.1"/>
    <property type="molecule type" value="Genomic_DNA"/>
</dbReference>
<dbReference type="SUPFAM" id="SSF55031">
    <property type="entry name" value="Bacterial exopeptidase dimerisation domain"/>
    <property type="match status" value="1"/>
</dbReference>
<reference evidence="3" key="1">
    <citation type="submission" date="2023-10" db="EMBL/GenBank/DDBJ databases">
        <title>Genome sequence of Blautia coccoides DSM 935.</title>
        <authorList>
            <person name="Boeer T."/>
            <person name="Bengelsdorf F.R."/>
            <person name="Daniel R."/>
            <person name="Poehlein A."/>
        </authorList>
    </citation>
    <scope>NUCLEOTIDE SEQUENCE [LARGE SCALE GENOMIC DNA]</scope>
    <source>
        <strain evidence="3">DSM 935</strain>
    </source>
</reference>
<keyword evidence="4" id="KW-1185">Reference proteome</keyword>
<gene>
    <name evidence="3" type="ORF">BLCOC_41650</name>
</gene>
<dbReference type="PIRSF" id="PIRSF037226">
    <property type="entry name" value="Amidohydrolase_ACY1L2_prd"/>
    <property type="match status" value="1"/>
</dbReference>
<name>A0ABZ0UHV2_9FIRM</name>
<dbReference type="InterPro" id="IPR002933">
    <property type="entry name" value="Peptidase_M20"/>
</dbReference>
<comment type="similarity">
    <text evidence="1">Belongs to the peptidase M20A family.</text>
</comment>
<dbReference type="Pfam" id="PF07687">
    <property type="entry name" value="M20_dimer"/>
    <property type="match status" value="1"/>
</dbReference>